<dbReference type="Proteomes" id="UP000053257">
    <property type="component" value="Unassembled WGS sequence"/>
</dbReference>
<keyword evidence="3" id="KW-1185">Reference proteome</keyword>
<sequence>MAKDKNIESKWHSDLDVLLGGWNTSSVDWAKVREDVIEVARTKYDRASFVEIGLEDICHQVLDQLSARLSPMLWARLPGEIVDYVIDCILPSLTQQSNSKLKRIISALSLVCKRWAAHCRPFLFHRLILIRLADPYYLHTILASPTSGWLGEHIQTITFKQVGSMSNPESSQSLCVNELPNVSRISYAYQNRTGGNGPIVPLSLRIIWGNMYLPLTSLQLETYRFRSVSVLLRTLGALRYLEDVQLYRVSWTVESNPDAMLQCKAGFSSIRRVRVTECQEGWPFAWLFAAASMGHTFKFLRRGEETTVPKDVMAIVRLCRTFSDPNYRSTIIQRQEPPSEYAFYYSLAHGDGDHSPRYEYELAFVAKPIKPLTGPDDLAQPTRLVRLEDSGHDPGGHAPSVCCPRTLRLDPAVGSSRRSIDIPGAAHASNNSARSSYFKPRRCDYARAGAV</sequence>
<dbReference type="OrthoDB" id="10564336at2759"/>
<protein>
    <recommendedName>
        <fullName evidence="4">F-box domain-containing protein</fullName>
    </recommendedName>
</protein>
<dbReference type="EMBL" id="KN840636">
    <property type="protein sequence ID" value="KIP03051.1"/>
    <property type="molecule type" value="Genomic_DNA"/>
</dbReference>
<gene>
    <name evidence="2" type="ORF">PHLGIDRAFT_256692</name>
</gene>
<feature type="compositionally biased region" description="Low complexity" evidence="1">
    <location>
        <begin position="425"/>
        <end position="435"/>
    </location>
</feature>
<evidence type="ECO:0000256" key="1">
    <source>
        <dbReference type="SAM" id="MobiDB-lite"/>
    </source>
</evidence>
<evidence type="ECO:0000313" key="2">
    <source>
        <dbReference type="EMBL" id="KIP03051.1"/>
    </source>
</evidence>
<feature type="region of interest" description="Disordered" evidence="1">
    <location>
        <begin position="414"/>
        <end position="435"/>
    </location>
</feature>
<dbReference type="AlphaFoldDB" id="A0A0C3RS23"/>
<proteinExistence type="predicted"/>
<evidence type="ECO:0000313" key="3">
    <source>
        <dbReference type="Proteomes" id="UP000053257"/>
    </source>
</evidence>
<reference evidence="2 3" key="1">
    <citation type="journal article" date="2014" name="PLoS Genet.">
        <title>Analysis of the Phlebiopsis gigantea genome, transcriptome and secretome provides insight into its pioneer colonization strategies of wood.</title>
        <authorList>
            <person name="Hori C."/>
            <person name="Ishida T."/>
            <person name="Igarashi K."/>
            <person name="Samejima M."/>
            <person name="Suzuki H."/>
            <person name="Master E."/>
            <person name="Ferreira P."/>
            <person name="Ruiz-Duenas F.J."/>
            <person name="Held B."/>
            <person name="Canessa P."/>
            <person name="Larrondo L.F."/>
            <person name="Schmoll M."/>
            <person name="Druzhinina I.S."/>
            <person name="Kubicek C.P."/>
            <person name="Gaskell J.A."/>
            <person name="Kersten P."/>
            <person name="St John F."/>
            <person name="Glasner J."/>
            <person name="Sabat G."/>
            <person name="Splinter BonDurant S."/>
            <person name="Syed K."/>
            <person name="Yadav J."/>
            <person name="Mgbeahuruike A.C."/>
            <person name="Kovalchuk A."/>
            <person name="Asiegbu F.O."/>
            <person name="Lackner G."/>
            <person name="Hoffmeister D."/>
            <person name="Rencoret J."/>
            <person name="Gutierrez A."/>
            <person name="Sun H."/>
            <person name="Lindquist E."/>
            <person name="Barry K."/>
            <person name="Riley R."/>
            <person name="Grigoriev I.V."/>
            <person name="Henrissat B."/>
            <person name="Kues U."/>
            <person name="Berka R.M."/>
            <person name="Martinez A.T."/>
            <person name="Covert S.F."/>
            <person name="Blanchette R.A."/>
            <person name="Cullen D."/>
        </authorList>
    </citation>
    <scope>NUCLEOTIDE SEQUENCE [LARGE SCALE GENOMIC DNA]</scope>
    <source>
        <strain evidence="2 3">11061_1 CR5-6</strain>
    </source>
</reference>
<evidence type="ECO:0008006" key="4">
    <source>
        <dbReference type="Google" id="ProtNLM"/>
    </source>
</evidence>
<accession>A0A0C3RS23</accession>
<name>A0A0C3RS23_PHLG1</name>
<dbReference type="HOGENOM" id="CLU_607073_0_0_1"/>
<organism evidence="2 3">
    <name type="scientific">Phlebiopsis gigantea (strain 11061_1 CR5-6)</name>
    <name type="common">White-rot fungus</name>
    <name type="synonym">Peniophora gigantea</name>
    <dbReference type="NCBI Taxonomy" id="745531"/>
    <lineage>
        <taxon>Eukaryota</taxon>
        <taxon>Fungi</taxon>
        <taxon>Dikarya</taxon>
        <taxon>Basidiomycota</taxon>
        <taxon>Agaricomycotina</taxon>
        <taxon>Agaricomycetes</taxon>
        <taxon>Polyporales</taxon>
        <taxon>Phanerochaetaceae</taxon>
        <taxon>Phlebiopsis</taxon>
    </lineage>
</organism>